<feature type="chain" id="PRO_5044073146" evidence="2">
    <location>
        <begin position="18"/>
        <end position="439"/>
    </location>
</feature>
<proteinExistence type="predicted"/>
<feature type="signal peptide" evidence="2">
    <location>
        <begin position="1"/>
        <end position="17"/>
    </location>
</feature>
<sequence length="439" mass="50163">MKIRYGVFLFFIISINSNLIPNNRVITESGSTKDFNLVEGITYKIVHSKSSSKLDSNGNRIYISSAYSPYQHWSLRKADGNRYNIISLETGMNLDSNGQTAYISAPKHNSIFNPYQHWMFTKIDDDAYNIIHPESRNLDGNGRDVYISSLENNSKVNPYQYWSFEPVNFNLSAIVTDFTYPPDIKDNVDKYRSRVNLLSGNFVFENYANATIEQTINRVETKSNAYTLEIRKSESFEVTKNLGMEFYLGGTIFEMLGINTRFVGGIKNVFRSYDEKVYRETVSETVSYHISQKIIVPPLNSIKVNSTIDKISIHIPFKAKIRINGKADRLDENGRVISMTDVEINALRCYLQKENYESKNITVIGNTLIIDTSGTLEVEGYGFDTRVETYPIIQTPKNPPSNFPFLFILYIAFAIFTPIITYYFIKSRINGSDGYVGIP</sequence>
<keyword evidence="6" id="KW-1185">Reference proteome</keyword>
<gene>
    <name evidence="5" type="ORF">RCL2_002994100</name>
    <name evidence="4" type="ORF">RclHR1_05300014</name>
</gene>
<evidence type="ECO:0000256" key="2">
    <source>
        <dbReference type="SAM" id="SignalP"/>
    </source>
</evidence>
<evidence type="ECO:0000256" key="1">
    <source>
        <dbReference type="SAM" id="Phobius"/>
    </source>
</evidence>
<reference evidence="5" key="2">
    <citation type="submission" date="2019-10" db="EMBL/GenBank/DDBJ databases">
        <title>Conservation and host-specific expression of non-tandemly repeated heterogenous ribosome RNA gene in arbuscular mycorrhizal fungi.</title>
        <authorList>
            <person name="Maeda T."/>
            <person name="Kobayashi Y."/>
            <person name="Nakagawa T."/>
            <person name="Ezawa T."/>
            <person name="Yamaguchi K."/>
            <person name="Bino T."/>
            <person name="Nishimoto Y."/>
            <person name="Shigenobu S."/>
            <person name="Kawaguchi M."/>
        </authorList>
    </citation>
    <scope>NUCLEOTIDE SEQUENCE</scope>
    <source>
        <strain evidence="5">HR1</strain>
    </source>
</reference>
<dbReference type="Proteomes" id="UP000615446">
    <property type="component" value="Unassembled WGS sequence"/>
</dbReference>
<dbReference type="Proteomes" id="UP000247702">
    <property type="component" value="Unassembled WGS sequence"/>
</dbReference>
<keyword evidence="1" id="KW-0812">Transmembrane</keyword>
<dbReference type="InterPro" id="IPR000772">
    <property type="entry name" value="Ricin_B_lectin"/>
</dbReference>
<dbReference type="EMBL" id="BEXD01003905">
    <property type="protein sequence ID" value="GBC03773.1"/>
    <property type="molecule type" value="Genomic_DNA"/>
</dbReference>
<dbReference type="SUPFAM" id="SSF50370">
    <property type="entry name" value="Ricin B-like lectins"/>
    <property type="match status" value="1"/>
</dbReference>
<keyword evidence="2" id="KW-0732">Signal</keyword>
<comment type="caution">
    <text evidence="4">The sequence shown here is derived from an EMBL/GenBank/DDBJ whole genome shotgun (WGS) entry which is preliminary data.</text>
</comment>
<dbReference type="AlphaFoldDB" id="A0A2Z6RSF4"/>
<dbReference type="SUPFAM" id="SSF56973">
    <property type="entry name" value="Aerolisin/ETX pore-forming domain"/>
    <property type="match status" value="1"/>
</dbReference>
<dbReference type="Pfam" id="PF14200">
    <property type="entry name" value="RicinB_lectin_2"/>
    <property type="match status" value="1"/>
</dbReference>
<evidence type="ECO:0000313" key="4">
    <source>
        <dbReference type="EMBL" id="GBC03773.1"/>
    </source>
</evidence>
<evidence type="ECO:0000313" key="6">
    <source>
        <dbReference type="Proteomes" id="UP000247702"/>
    </source>
</evidence>
<accession>A0A2Z6RSF4</accession>
<evidence type="ECO:0000259" key="3">
    <source>
        <dbReference type="Pfam" id="PF14200"/>
    </source>
</evidence>
<dbReference type="CDD" id="cd00161">
    <property type="entry name" value="beta-trefoil_Ricin-like"/>
    <property type="match status" value="1"/>
</dbReference>
<organism evidence="4 6">
    <name type="scientific">Rhizophagus clarus</name>
    <dbReference type="NCBI Taxonomy" id="94130"/>
    <lineage>
        <taxon>Eukaryota</taxon>
        <taxon>Fungi</taxon>
        <taxon>Fungi incertae sedis</taxon>
        <taxon>Mucoromycota</taxon>
        <taxon>Glomeromycotina</taxon>
        <taxon>Glomeromycetes</taxon>
        <taxon>Glomerales</taxon>
        <taxon>Glomeraceae</taxon>
        <taxon>Rhizophagus</taxon>
    </lineage>
</organism>
<evidence type="ECO:0000313" key="5">
    <source>
        <dbReference type="EMBL" id="GET03609.1"/>
    </source>
</evidence>
<reference evidence="4 6" key="1">
    <citation type="submission" date="2017-11" db="EMBL/GenBank/DDBJ databases">
        <title>The genome of Rhizophagus clarus HR1 reveals common genetic basis of auxotrophy among arbuscular mycorrhizal fungi.</title>
        <authorList>
            <person name="Kobayashi Y."/>
        </authorList>
    </citation>
    <scope>NUCLEOTIDE SEQUENCE [LARGE SCALE GENOMIC DNA]</scope>
    <source>
        <strain evidence="4 6">HR1</strain>
    </source>
</reference>
<keyword evidence="1" id="KW-1133">Transmembrane helix</keyword>
<protein>
    <submittedName>
        <fullName evidence="5">Fungal-specific transcription factor domain-containing protein</fullName>
    </submittedName>
</protein>
<feature type="transmembrane region" description="Helical" evidence="1">
    <location>
        <begin position="403"/>
        <end position="425"/>
    </location>
</feature>
<name>A0A2Z6RSF4_9GLOM</name>
<dbReference type="EMBL" id="BLAL01000324">
    <property type="protein sequence ID" value="GET03609.1"/>
    <property type="molecule type" value="Genomic_DNA"/>
</dbReference>
<dbReference type="OrthoDB" id="2319667at2759"/>
<dbReference type="InterPro" id="IPR035992">
    <property type="entry name" value="Ricin_B-like_lectins"/>
</dbReference>
<dbReference type="Gene3D" id="2.170.15.10">
    <property type="entry name" value="Proaerolysin, chain A, domain 3"/>
    <property type="match status" value="1"/>
</dbReference>
<keyword evidence="1" id="KW-0472">Membrane</keyword>
<dbReference type="Gene3D" id="2.80.10.50">
    <property type="match status" value="1"/>
</dbReference>
<feature type="domain" description="Ricin B lectin" evidence="3">
    <location>
        <begin position="70"/>
        <end position="140"/>
    </location>
</feature>